<gene>
    <name evidence="1" type="ORF">C0J50_18943</name>
</gene>
<dbReference type="Proteomes" id="UP001205998">
    <property type="component" value="Unassembled WGS sequence"/>
</dbReference>
<evidence type="ECO:0000313" key="1">
    <source>
        <dbReference type="EMBL" id="KAI5621534.1"/>
    </source>
</evidence>
<evidence type="ECO:0000313" key="2">
    <source>
        <dbReference type="Proteomes" id="UP001205998"/>
    </source>
</evidence>
<sequence>MENAGLDQNDPVGVTTNSGFDDLMIREEESPLTTKHSRILEEQKAKKLGLTDVQAQKRKALQEKKRILVQVSMSLERDADKLAEDADGKAGTLMAQLITKSNQPH</sequence>
<reference evidence="1" key="1">
    <citation type="submission" date="2018-07" db="EMBL/GenBank/DDBJ databases">
        <title>Comparative genomics of catfishes provides insights into carnivory and benthic adaptation.</title>
        <authorList>
            <person name="Zhang Y."/>
            <person name="Wang D."/>
            <person name="Peng Z."/>
            <person name="Zheng S."/>
            <person name="Shao F."/>
            <person name="Tao W."/>
        </authorList>
    </citation>
    <scope>NUCLEOTIDE SEQUENCE</scope>
    <source>
        <strain evidence="1">Chongqing</strain>
    </source>
</reference>
<organism evidence="1 2">
    <name type="scientific">Silurus asotus</name>
    <name type="common">Amur catfish</name>
    <name type="synonym">Parasilurus asotus</name>
    <dbReference type="NCBI Taxonomy" id="30991"/>
    <lineage>
        <taxon>Eukaryota</taxon>
        <taxon>Metazoa</taxon>
        <taxon>Chordata</taxon>
        <taxon>Craniata</taxon>
        <taxon>Vertebrata</taxon>
        <taxon>Euteleostomi</taxon>
        <taxon>Actinopterygii</taxon>
        <taxon>Neopterygii</taxon>
        <taxon>Teleostei</taxon>
        <taxon>Ostariophysi</taxon>
        <taxon>Siluriformes</taxon>
        <taxon>Siluridae</taxon>
        <taxon>Silurus</taxon>
    </lineage>
</organism>
<comment type="caution">
    <text evidence="1">The sequence shown here is derived from an EMBL/GenBank/DDBJ whole genome shotgun (WGS) entry which is preliminary data.</text>
</comment>
<dbReference type="EMBL" id="MU551632">
    <property type="protein sequence ID" value="KAI5621534.1"/>
    <property type="molecule type" value="Genomic_DNA"/>
</dbReference>
<protein>
    <submittedName>
        <fullName evidence="1">Uncharacterized protein</fullName>
    </submittedName>
</protein>
<keyword evidence="2" id="KW-1185">Reference proteome</keyword>
<accession>A0AAD5ATN1</accession>
<name>A0AAD5ATN1_SILAS</name>
<proteinExistence type="predicted"/>
<dbReference type="AlphaFoldDB" id="A0AAD5ATN1"/>